<dbReference type="Proteomes" id="UP000001593">
    <property type="component" value="Unassembled WGS sequence"/>
</dbReference>
<dbReference type="PROSITE" id="PS50089">
    <property type="entry name" value="ZF_RING_2"/>
    <property type="match status" value="1"/>
</dbReference>
<protein>
    <recommendedName>
        <fullName evidence="1">RING finger protein 141</fullName>
    </recommendedName>
</protein>
<evidence type="ECO:0000256" key="4">
    <source>
        <dbReference type="ARBA" id="ARBA00022833"/>
    </source>
</evidence>
<dbReference type="PhylomeDB" id="A7RIK5"/>
<reference evidence="7 8" key="1">
    <citation type="journal article" date="2007" name="Science">
        <title>Sea anemone genome reveals ancestral eumetazoan gene repertoire and genomic organization.</title>
        <authorList>
            <person name="Putnam N.H."/>
            <person name="Srivastava M."/>
            <person name="Hellsten U."/>
            <person name="Dirks B."/>
            <person name="Chapman J."/>
            <person name="Salamov A."/>
            <person name="Terry A."/>
            <person name="Shapiro H."/>
            <person name="Lindquist E."/>
            <person name="Kapitonov V.V."/>
            <person name="Jurka J."/>
            <person name="Genikhovich G."/>
            <person name="Grigoriev I.V."/>
            <person name="Lucas S.M."/>
            <person name="Steele R.E."/>
            <person name="Finnerty J.R."/>
            <person name="Technau U."/>
            <person name="Martindale M.Q."/>
            <person name="Rokhsar D.S."/>
        </authorList>
    </citation>
    <scope>NUCLEOTIDE SEQUENCE [LARGE SCALE GENOMIC DNA]</scope>
    <source>
        <strain evidence="8">CH2 X CH6</strain>
    </source>
</reference>
<dbReference type="FunCoup" id="A7RIK5">
    <property type="interactions" value="254"/>
</dbReference>
<dbReference type="PROSITE" id="PS00518">
    <property type="entry name" value="ZF_RING_1"/>
    <property type="match status" value="1"/>
</dbReference>
<dbReference type="GO" id="GO:0051865">
    <property type="term" value="P:protein autoubiquitination"/>
    <property type="evidence" value="ECO:0000318"/>
    <property type="project" value="GO_Central"/>
</dbReference>
<dbReference type="InterPro" id="IPR017907">
    <property type="entry name" value="Znf_RING_CS"/>
</dbReference>
<dbReference type="InParanoid" id="A7RIK5"/>
<dbReference type="GO" id="GO:0004842">
    <property type="term" value="F:ubiquitin-protein transferase activity"/>
    <property type="evidence" value="ECO:0000318"/>
    <property type="project" value="GO_Central"/>
</dbReference>
<accession>A7RIK5</accession>
<dbReference type="PANTHER" id="PTHR12109:SF3">
    <property type="entry name" value="RING FINGER PROTEIN 141"/>
    <property type="match status" value="1"/>
</dbReference>
<dbReference type="InterPro" id="IPR047126">
    <property type="entry name" value="RNF141-like"/>
</dbReference>
<name>A7RIK5_NEMVE</name>
<dbReference type="SUPFAM" id="SSF57850">
    <property type="entry name" value="RING/U-box"/>
    <property type="match status" value="1"/>
</dbReference>
<dbReference type="Gene3D" id="3.30.40.10">
    <property type="entry name" value="Zinc/RING finger domain, C3HC4 (zinc finger)"/>
    <property type="match status" value="1"/>
</dbReference>
<evidence type="ECO:0000313" key="7">
    <source>
        <dbReference type="EMBL" id="EDO48726.1"/>
    </source>
</evidence>
<dbReference type="InterPro" id="IPR013083">
    <property type="entry name" value="Znf_RING/FYVE/PHD"/>
</dbReference>
<evidence type="ECO:0000259" key="6">
    <source>
        <dbReference type="PROSITE" id="PS50089"/>
    </source>
</evidence>
<dbReference type="AlphaFoldDB" id="A7RIK5"/>
<dbReference type="SMART" id="SM00184">
    <property type="entry name" value="RING"/>
    <property type="match status" value="1"/>
</dbReference>
<evidence type="ECO:0000256" key="3">
    <source>
        <dbReference type="ARBA" id="ARBA00022771"/>
    </source>
</evidence>
<evidence type="ECO:0000256" key="2">
    <source>
        <dbReference type="ARBA" id="ARBA00022723"/>
    </source>
</evidence>
<dbReference type="Pfam" id="PF13639">
    <property type="entry name" value="zf-RING_2"/>
    <property type="match status" value="1"/>
</dbReference>
<dbReference type="InterPro" id="IPR001841">
    <property type="entry name" value="Znf_RING"/>
</dbReference>
<keyword evidence="3 5" id="KW-0863">Zinc-finger</keyword>
<organism evidence="7 8">
    <name type="scientific">Nematostella vectensis</name>
    <name type="common">Starlet sea anemone</name>
    <dbReference type="NCBI Taxonomy" id="45351"/>
    <lineage>
        <taxon>Eukaryota</taxon>
        <taxon>Metazoa</taxon>
        <taxon>Cnidaria</taxon>
        <taxon>Anthozoa</taxon>
        <taxon>Hexacorallia</taxon>
        <taxon>Actiniaria</taxon>
        <taxon>Edwardsiidae</taxon>
        <taxon>Nematostella</taxon>
    </lineage>
</organism>
<evidence type="ECO:0000256" key="5">
    <source>
        <dbReference type="PROSITE-ProRule" id="PRU00175"/>
    </source>
</evidence>
<evidence type="ECO:0000313" key="8">
    <source>
        <dbReference type="Proteomes" id="UP000001593"/>
    </source>
</evidence>
<dbReference type="PANTHER" id="PTHR12109">
    <property type="entry name" value="RING FINGER PROTEIN 141-RELATED"/>
    <property type="match status" value="1"/>
</dbReference>
<sequence length="232" mass="26603">MGQHYSFASKVLQDHALVLRDFAVLSHEGLLDTVKHINKILQMFSEDSSKQILFSVKEMSDDNYLWKATVRIFCFKIDKRTGSIQTRKVLDLRQFCKVYRDVTKQVRCTKTMDDEEQWEEVDKDGQSYHTISLEQARETLSASMIFSRVDEATSEGMEECCICMEQQSEIILACVHSFCKSCIDRWSDSHNTCPICRDLLEKKDTWEMPAAPSKTEVAQYVMGLAEGAGNPS</sequence>
<gene>
    <name evidence="7" type="ORF">NEMVEDRAFT_v1g238555</name>
</gene>
<dbReference type="GO" id="GO:0008270">
    <property type="term" value="F:zinc ion binding"/>
    <property type="evidence" value="ECO:0007669"/>
    <property type="project" value="UniProtKB-KW"/>
</dbReference>
<evidence type="ECO:0000256" key="1">
    <source>
        <dbReference type="ARBA" id="ARBA00022017"/>
    </source>
</evidence>
<dbReference type="OMA" id="RHRNCPV"/>
<dbReference type="CDD" id="cd16545">
    <property type="entry name" value="RING-HC_RNF141"/>
    <property type="match status" value="1"/>
</dbReference>
<dbReference type="OrthoDB" id="1630758at2759"/>
<keyword evidence="8" id="KW-1185">Reference proteome</keyword>
<dbReference type="InterPro" id="IPR043400">
    <property type="entry name" value="RING-HC_RNF141"/>
</dbReference>
<feature type="domain" description="RING-type" evidence="6">
    <location>
        <begin position="160"/>
        <end position="197"/>
    </location>
</feature>
<keyword evidence="4" id="KW-0862">Zinc</keyword>
<proteinExistence type="predicted"/>
<dbReference type="KEGG" id="nve:5521074"/>
<dbReference type="eggNOG" id="KOG1039">
    <property type="taxonomic scope" value="Eukaryota"/>
</dbReference>
<dbReference type="HOGENOM" id="CLU_080007_0_0_1"/>
<dbReference type="STRING" id="45351.A7RIK5"/>
<keyword evidence="2" id="KW-0479">Metal-binding</keyword>
<dbReference type="EMBL" id="DS469512">
    <property type="protein sequence ID" value="EDO48726.1"/>
    <property type="molecule type" value="Genomic_DNA"/>
</dbReference>